<dbReference type="Pfam" id="PF22725">
    <property type="entry name" value="GFO_IDH_MocA_C3"/>
    <property type="match status" value="1"/>
</dbReference>
<protein>
    <submittedName>
        <fullName evidence="3">Gfo/Idh/MocA family oxidoreductase</fullName>
    </submittedName>
</protein>
<dbReference type="Gene3D" id="3.30.360.10">
    <property type="entry name" value="Dihydrodipicolinate Reductase, domain 2"/>
    <property type="match status" value="1"/>
</dbReference>
<dbReference type="Pfam" id="PF01408">
    <property type="entry name" value="GFO_IDH_MocA"/>
    <property type="match status" value="1"/>
</dbReference>
<comment type="caution">
    <text evidence="3">The sequence shown here is derived from an EMBL/GenBank/DDBJ whole genome shotgun (WGS) entry which is preliminary data.</text>
</comment>
<dbReference type="Proteomes" id="UP000229307">
    <property type="component" value="Unassembled WGS sequence"/>
</dbReference>
<evidence type="ECO:0000259" key="1">
    <source>
        <dbReference type="Pfam" id="PF01408"/>
    </source>
</evidence>
<dbReference type="SUPFAM" id="SSF51735">
    <property type="entry name" value="NAD(P)-binding Rossmann-fold domains"/>
    <property type="match status" value="1"/>
</dbReference>
<gene>
    <name evidence="3" type="ORF">COY52_09980</name>
</gene>
<name>A0A2M7S777_9BACT</name>
<accession>A0A2M7S777</accession>
<organism evidence="3 4">
    <name type="scientific">Candidatus Desantisbacteria bacterium CG_4_10_14_0_8_um_filter_48_22</name>
    <dbReference type="NCBI Taxonomy" id="1974543"/>
    <lineage>
        <taxon>Bacteria</taxon>
        <taxon>Candidatus Desantisiibacteriota</taxon>
    </lineage>
</organism>
<dbReference type="InterPro" id="IPR036291">
    <property type="entry name" value="NAD(P)-bd_dom_sf"/>
</dbReference>
<reference evidence="4" key="1">
    <citation type="submission" date="2017-09" db="EMBL/GenBank/DDBJ databases">
        <title>Depth-based differentiation of microbial function through sediment-hosted aquifers and enrichment of novel symbionts in the deep terrestrial subsurface.</title>
        <authorList>
            <person name="Probst A.J."/>
            <person name="Ladd B."/>
            <person name="Jarett J.K."/>
            <person name="Geller-Mcgrath D.E."/>
            <person name="Sieber C.M.K."/>
            <person name="Emerson J.B."/>
            <person name="Anantharaman K."/>
            <person name="Thomas B.C."/>
            <person name="Malmstrom R."/>
            <person name="Stieglmeier M."/>
            <person name="Klingl A."/>
            <person name="Woyke T."/>
            <person name="Ryan C.M."/>
            <person name="Banfield J.F."/>
        </authorList>
    </citation>
    <scope>NUCLEOTIDE SEQUENCE [LARGE SCALE GENOMIC DNA]</scope>
</reference>
<dbReference type="EMBL" id="PFMR01000269">
    <property type="protein sequence ID" value="PIZ15319.1"/>
    <property type="molecule type" value="Genomic_DNA"/>
</dbReference>
<proteinExistence type="predicted"/>
<dbReference type="GO" id="GO:0000166">
    <property type="term" value="F:nucleotide binding"/>
    <property type="evidence" value="ECO:0007669"/>
    <property type="project" value="InterPro"/>
</dbReference>
<dbReference type="InterPro" id="IPR055170">
    <property type="entry name" value="GFO_IDH_MocA-like_dom"/>
</dbReference>
<dbReference type="SUPFAM" id="SSF55347">
    <property type="entry name" value="Glyceraldehyde-3-phosphate dehydrogenase-like, C-terminal domain"/>
    <property type="match status" value="1"/>
</dbReference>
<dbReference type="InterPro" id="IPR000683">
    <property type="entry name" value="Gfo/Idh/MocA-like_OxRdtase_N"/>
</dbReference>
<evidence type="ECO:0000313" key="3">
    <source>
        <dbReference type="EMBL" id="PIZ15319.1"/>
    </source>
</evidence>
<evidence type="ECO:0000313" key="4">
    <source>
        <dbReference type="Proteomes" id="UP000229307"/>
    </source>
</evidence>
<dbReference type="InterPro" id="IPR052515">
    <property type="entry name" value="Gfo/Idh/MocA_Oxidoreductase"/>
</dbReference>
<dbReference type="AlphaFoldDB" id="A0A2M7S777"/>
<dbReference type="PANTHER" id="PTHR43249:SF1">
    <property type="entry name" value="D-GLUCOSIDE 3-DEHYDROGENASE"/>
    <property type="match status" value="1"/>
</dbReference>
<sequence length="335" mass="36916">MEKKIRIGVIGLGMGWYHCDMYKNMPEAKILALCDSDPARLDAGQKAFGAELKFTKYEDMLKVKELDAVAVATPNFLHKPMTIAALEAGKHVMCEKPMALDAAEAQDMVSAAKSAKKNLMIHFNYRYAPECQFLKKYIDSGNLGSIYYAKTGYLRRRGIPGRQWFTRKDQAGAGALFDIGVHALDLALWFLGHPKILSVSGVTYDKFGYKMNSKNWVFDVDDFGSGFIKMEGGKTLYLETSWAANIQDKLYMTLLGDKAGVQRDGGTTTILAEENGELVDVTPASYPPCINAQKEFVDSIIEGREPAASGEQGLVAMKILDAIAKSSKTGKEVTF</sequence>
<feature type="domain" description="Gfo/Idh/MocA-like oxidoreductase N-terminal" evidence="1">
    <location>
        <begin position="5"/>
        <end position="122"/>
    </location>
</feature>
<feature type="domain" description="GFO/IDH/MocA-like oxidoreductase" evidence="2">
    <location>
        <begin position="133"/>
        <end position="260"/>
    </location>
</feature>
<dbReference type="Gene3D" id="3.40.50.720">
    <property type="entry name" value="NAD(P)-binding Rossmann-like Domain"/>
    <property type="match status" value="1"/>
</dbReference>
<evidence type="ECO:0000259" key="2">
    <source>
        <dbReference type="Pfam" id="PF22725"/>
    </source>
</evidence>
<dbReference type="PANTHER" id="PTHR43249">
    <property type="entry name" value="UDP-N-ACETYL-2-AMINO-2-DEOXY-D-GLUCURONATE OXIDASE"/>
    <property type="match status" value="1"/>
</dbReference>